<name>A0A4Y7UFE0_9FLAO</name>
<dbReference type="Proteomes" id="UP000298340">
    <property type="component" value="Unassembled WGS sequence"/>
</dbReference>
<organism evidence="1 2">
    <name type="scientific">Flavobacterium circumlabens</name>
    <dbReference type="NCBI Taxonomy" id="2133765"/>
    <lineage>
        <taxon>Bacteria</taxon>
        <taxon>Pseudomonadati</taxon>
        <taxon>Bacteroidota</taxon>
        <taxon>Flavobacteriia</taxon>
        <taxon>Flavobacteriales</taxon>
        <taxon>Flavobacteriaceae</taxon>
        <taxon>Flavobacterium</taxon>
    </lineage>
</organism>
<proteinExistence type="predicted"/>
<evidence type="ECO:0000313" key="1">
    <source>
        <dbReference type="EMBL" id="TEB45137.1"/>
    </source>
</evidence>
<dbReference type="AlphaFoldDB" id="A0A4Y7UFE0"/>
<protein>
    <submittedName>
        <fullName evidence="1">Uncharacterized protein</fullName>
    </submittedName>
</protein>
<sequence length="71" mass="8308">MSLNIKNENTFEIRPATSQDRIQKKKKLEESAQLMPANVKVIKKVVVQFCSNRVRCLLWYNPVTFTLIQIN</sequence>
<dbReference type="EMBL" id="QWDN01000002">
    <property type="protein sequence ID" value="TEB45137.1"/>
    <property type="molecule type" value="Genomic_DNA"/>
</dbReference>
<evidence type="ECO:0000313" key="2">
    <source>
        <dbReference type="Proteomes" id="UP000298340"/>
    </source>
</evidence>
<accession>A0A4Y7UFE0</accession>
<comment type="caution">
    <text evidence="1">The sequence shown here is derived from an EMBL/GenBank/DDBJ whole genome shotgun (WGS) entry which is preliminary data.</text>
</comment>
<gene>
    <name evidence="1" type="ORF">D0809_08150</name>
</gene>
<reference evidence="1 2" key="1">
    <citation type="journal article" date="2018" name="Syst. Appl. Microbiol.">
        <title>Flavobacterium circumlabens sp. nov. and Flavobacterium cupreum sp. nov., two psychrotrophic species isolated from Antarctic environmental samples.</title>
        <authorList>
            <person name="Kralova S."/>
            <person name="Busse H.J."/>
            <person name="Svec P."/>
            <person name="Maslanova I."/>
            <person name="Stankova E."/>
            <person name="Bartak M."/>
            <person name="Sedlacek I."/>
        </authorList>
    </citation>
    <scope>NUCLEOTIDE SEQUENCE [LARGE SCALE GENOMIC DNA]</scope>
    <source>
        <strain evidence="1 2">CCM 8828</strain>
    </source>
</reference>